<protein>
    <submittedName>
        <fullName evidence="2">Uncharacterized protein</fullName>
    </submittedName>
</protein>
<reference evidence="2 3" key="1">
    <citation type="submission" date="2018-05" db="EMBL/GenBank/DDBJ databases">
        <title>Draft genome sequence of Scytalidium lignicola DSM 105466, a ubiquitous saprotrophic fungus.</title>
        <authorList>
            <person name="Buettner E."/>
            <person name="Gebauer A.M."/>
            <person name="Hofrichter M."/>
            <person name="Liers C."/>
            <person name="Kellner H."/>
        </authorList>
    </citation>
    <scope>NUCLEOTIDE SEQUENCE [LARGE SCALE GENOMIC DNA]</scope>
    <source>
        <strain evidence="2 3">DSM 105466</strain>
    </source>
</reference>
<dbReference type="AlphaFoldDB" id="A0A3E2HLR7"/>
<feature type="transmembrane region" description="Helical" evidence="1">
    <location>
        <begin position="161"/>
        <end position="180"/>
    </location>
</feature>
<dbReference type="EMBL" id="NCSJ02000025">
    <property type="protein sequence ID" value="RFU34122.1"/>
    <property type="molecule type" value="Genomic_DNA"/>
</dbReference>
<gene>
    <name evidence="2" type="ORF">B7463_g2236</name>
</gene>
<evidence type="ECO:0000313" key="3">
    <source>
        <dbReference type="Proteomes" id="UP000258309"/>
    </source>
</evidence>
<evidence type="ECO:0000313" key="2">
    <source>
        <dbReference type="EMBL" id="RFU34122.1"/>
    </source>
</evidence>
<sequence length="311" mass="35088">MLAALIFENAGVVVLFAVNAIFTQRIIRAMHPKVGWSLPLSRFFRAVLMSIPFIIIYNIVFTILSFYVLNPEILSFIRGLLLFGASYTTTLSILPILFVTPATIVPTSSPIEKFATGRFRSKIIILTFASTVLFVGALVRLISAIQEHQKELPGKINSKSIFYTTGFMLEIIVVSMYGIARVDLRFWVPDGCEGPGDYVCLEKDGKTFYDITIDEVELKGNLNHHGIDRRDWFRGLLALPTRKEVRDGIYELGFQPKIIFPPIDAGNSEILIYAFRVRKLGIRGPEKLSKPPRSKQMWGDTYSLSAFNELL</sequence>
<dbReference type="OMA" id="GHYSAYM"/>
<dbReference type="Proteomes" id="UP000258309">
    <property type="component" value="Unassembled WGS sequence"/>
</dbReference>
<feature type="transmembrane region" description="Helical" evidence="1">
    <location>
        <begin position="43"/>
        <end position="68"/>
    </location>
</feature>
<feature type="non-terminal residue" evidence="2">
    <location>
        <position position="311"/>
    </location>
</feature>
<dbReference type="Pfam" id="PF11309">
    <property type="entry name" value="DUF3112"/>
    <property type="match status" value="1"/>
</dbReference>
<dbReference type="PANTHER" id="PTHR35184:SF1">
    <property type="entry name" value="INTEGRAL MEMBRANE PROTEIN"/>
    <property type="match status" value="1"/>
</dbReference>
<dbReference type="STRING" id="5539.A0A3E2HLR7"/>
<feature type="transmembrane region" description="Helical" evidence="1">
    <location>
        <begin position="123"/>
        <end position="141"/>
    </location>
</feature>
<dbReference type="InterPro" id="IPR021460">
    <property type="entry name" value="DUF3112"/>
</dbReference>
<accession>A0A3E2HLR7</accession>
<feature type="transmembrane region" description="Helical" evidence="1">
    <location>
        <begin position="6"/>
        <end position="22"/>
    </location>
</feature>
<organism evidence="2 3">
    <name type="scientific">Scytalidium lignicola</name>
    <name type="common">Hyphomycete</name>
    <dbReference type="NCBI Taxonomy" id="5539"/>
    <lineage>
        <taxon>Eukaryota</taxon>
        <taxon>Fungi</taxon>
        <taxon>Dikarya</taxon>
        <taxon>Ascomycota</taxon>
        <taxon>Pezizomycotina</taxon>
        <taxon>Leotiomycetes</taxon>
        <taxon>Leotiomycetes incertae sedis</taxon>
        <taxon>Scytalidium</taxon>
    </lineage>
</organism>
<keyword evidence="1" id="KW-1133">Transmembrane helix</keyword>
<keyword evidence="1" id="KW-0812">Transmembrane</keyword>
<evidence type="ECO:0000256" key="1">
    <source>
        <dbReference type="SAM" id="Phobius"/>
    </source>
</evidence>
<keyword evidence="3" id="KW-1185">Reference proteome</keyword>
<feature type="transmembrane region" description="Helical" evidence="1">
    <location>
        <begin position="80"/>
        <end position="102"/>
    </location>
</feature>
<proteinExistence type="predicted"/>
<dbReference type="OrthoDB" id="3357002at2759"/>
<keyword evidence="1" id="KW-0472">Membrane</keyword>
<feature type="non-terminal residue" evidence="2">
    <location>
        <position position="1"/>
    </location>
</feature>
<comment type="caution">
    <text evidence="2">The sequence shown here is derived from an EMBL/GenBank/DDBJ whole genome shotgun (WGS) entry which is preliminary data.</text>
</comment>
<dbReference type="PANTHER" id="PTHR35184">
    <property type="entry name" value="YALI0C10208P"/>
    <property type="match status" value="1"/>
</dbReference>
<name>A0A3E2HLR7_SCYLI</name>